<sequence length="388" mass="41851">LIFAILLISCKVSSNPISTNTSWVELPLYFKDDFYYVLDLALGFPPQPLDVQIDTGSSDLVVSSSGYDGSQSSSSVDSGLDYPVSYGSIESFTMRKVYDYVEANGLRIDGFTFGVSSLDSLNGAQGILGVGYNVRTAMGVYANFPAKLKDSGIIGATMYSFNGDVLALSVLFGAVDPSKYSGPLMRNTILRDVGPGTVRSTYTSLAIAVHGISVGGTVVSDQKLAYEIDSGANVLATTATVVQNILMVLGPSDYATDDDDYYLEHKMSTTVSVDFSGFVVEFPLADIVGETLEVDGSRYCSLNLAEVDIGKNSYFGTMPNAILRHYYTVYDLDRNEVYLAPLARLNRQSSIVPVSGTYNVLTSTGTKFNVGYTKMYDERLETVVSPSS</sequence>
<dbReference type="Gene3D" id="2.40.70.10">
    <property type="entry name" value="Acid Proteases"/>
    <property type="match status" value="2"/>
</dbReference>
<organism evidence="5 6">
    <name type="scientific">Suhomyces tanzawaensis NRRL Y-17324</name>
    <dbReference type="NCBI Taxonomy" id="984487"/>
    <lineage>
        <taxon>Eukaryota</taxon>
        <taxon>Fungi</taxon>
        <taxon>Dikarya</taxon>
        <taxon>Ascomycota</taxon>
        <taxon>Saccharomycotina</taxon>
        <taxon>Pichiomycetes</taxon>
        <taxon>Debaryomycetaceae</taxon>
        <taxon>Suhomyces</taxon>
    </lineage>
</organism>
<dbReference type="PROSITE" id="PS51767">
    <property type="entry name" value="PEPTIDASE_A1"/>
    <property type="match status" value="1"/>
</dbReference>
<evidence type="ECO:0000256" key="1">
    <source>
        <dbReference type="ARBA" id="ARBA00007447"/>
    </source>
</evidence>
<dbReference type="OrthoDB" id="771136at2759"/>
<evidence type="ECO:0000259" key="4">
    <source>
        <dbReference type="PROSITE" id="PS51767"/>
    </source>
</evidence>
<keyword evidence="5" id="KW-0378">Hydrolase</keyword>
<dbReference type="EMBL" id="KV453911">
    <property type="protein sequence ID" value="ODV79655.1"/>
    <property type="molecule type" value="Genomic_DNA"/>
</dbReference>
<gene>
    <name evidence="5" type="ORF">CANTADRAFT_28039</name>
</gene>
<dbReference type="SUPFAM" id="SSF50630">
    <property type="entry name" value="Acid proteases"/>
    <property type="match status" value="1"/>
</dbReference>
<feature type="active site" evidence="3">
    <location>
        <position position="54"/>
    </location>
</feature>
<feature type="non-terminal residue" evidence="5">
    <location>
        <position position="1"/>
    </location>
</feature>
<dbReference type="InterPro" id="IPR021109">
    <property type="entry name" value="Peptidase_aspartic_dom_sf"/>
</dbReference>
<dbReference type="GeneID" id="30982364"/>
<keyword evidence="5" id="KW-0645">Protease</keyword>
<evidence type="ECO:0000256" key="2">
    <source>
        <dbReference type="ARBA" id="ARBA00023157"/>
    </source>
</evidence>
<dbReference type="RefSeq" id="XP_020064777.1">
    <property type="nucleotide sequence ID" value="XM_020208227.1"/>
</dbReference>
<reference evidence="6" key="1">
    <citation type="submission" date="2016-05" db="EMBL/GenBank/DDBJ databases">
        <title>Comparative genomics of biotechnologically important yeasts.</title>
        <authorList>
            <consortium name="DOE Joint Genome Institute"/>
            <person name="Riley R."/>
            <person name="Haridas S."/>
            <person name="Wolfe K.H."/>
            <person name="Lopes M.R."/>
            <person name="Hittinger C.T."/>
            <person name="Goker M."/>
            <person name="Salamov A."/>
            <person name="Wisecaver J."/>
            <person name="Long T.M."/>
            <person name="Aerts A.L."/>
            <person name="Barry K."/>
            <person name="Choi C."/>
            <person name="Clum A."/>
            <person name="Coughlan A.Y."/>
            <person name="Deshpande S."/>
            <person name="Douglass A.P."/>
            <person name="Hanson S.J."/>
            <person name="Klenk H.-P."/>
            <person name="Labutti K."/>
            <person name="Lapidus A."/>
            <person name="Lindquist E."/>
            <person name="Lipzen A."/>
            <person name="Meier-Kolthoff J.P."/>
            <person name="Ohm R.A."/>
            <person name="Otillar R.P."/>
            <person name="Pangilinan J."/>
            <person name="Peng Y."/>
            <person name="Rokas A."/>
            <person name="Rosa C.A."/>
            <person name="Scheuner C."/>
            <person name="Sibirny A.A."/>
            <person name="Slot J.C."/>
            <person name="Stielow J.B."/>
            <person name="Sun H."/>
            <person name="Kurtzman C.P."/>
            <person name="Blackwell M."/>
            <person name="Grigoriev I.V."/>
            <person name="Jeffries T.W."/>
        </authorList>
    </citation>
    <scope>NUCLEOTIDE SEQUENCE [LARGE SCALE GENOMIC DNA]</scope>
    <source>
        <strain evidence="6">NRRL Y-17324</strain>
    </source>
</reference>
<dbReference type="GO" id="GO:0004190">
    <property type="term" value="F:aspartic-type endopeptidase activity"/>
    <property type="evidence" value="ECO:0007669"/>
    <property type="project" value="InterPro"/>
</dbReference>
<keyword evidence="2" id="KW-1015">Disulfide bond</keyword>
<protein>
    <submittedName>
        <fullName evidence="5">Acid protease</fullName>
    </submittedName>
</protein>
<feature type="active site" evidence="3">
    <location>
        <position position="229"/>
    </location>
</feature>
<comment type="similarity">
    <text evidence="1">Belongs to the peptidase A1 family.</text>
</comment>
<dbReference type="Pfam" id="PF00026">
    <property type="entry name" value="Asp"/>
    <property type="match status" value="1"/>
</dbReference>
<dbReference type="PANTHER" id="PTHR47966">
    <property type="entry name" value="BETA-SITE APP-CLEAVING ENZYME, ISOFORM A-RELATED"/>
    <property type="match status" value="1"/>
</dbReference>
<dbReference type="GO" id="GO:0051603">
    <property type="term" value="P:proteolysis involved in protein catabolic process"/>
    <property type="evidence" value="ECO:0007669"/>
    <property type="project" value="TreeGrafter"/>
</dbReference>
<evidence type="ECO:0000313" key="6">
    <source>
        <dbReference type="Proteomes" id="UP000094285"/>
    </source>
</evidence>
<dbReference type="Proteomes" id="UP000094285">
    <property type="component" value="Unassembled WGS sequence"/>
</dbReference>
<feature type="domain" description="Peptidase A1" evidence="4">
    <location>
        <begin position="36"/>
        <end position="340"/>
    </location>
</feature>
<accession>A0A1E4SJG5</accession>
<dbReference type="STRING" id="984487.A0A1E4SJG5"/>
<dbReference type="AlphaFoldDB" id="A0A1E4SJG5"/>
<dbReference type="InterPro" id="IPR033121">
    <property type="entry name" value="PEPTIDASE_A1"/>
</dbReference>
<name>A0A1E4SJG5_9ASCO</name>
<keyword evidence="6" id="KW-1185">Reference proteome</keyword>
<dbReference type="InterPro" id="IPR001461">
    <property type="entry name" value="Aspartic_peptidase_A1"/>
</dbReference>
<dbReference type="GO" id="GO:0000324">
    <property type="term" value="C:fungal-type vacuole"/>
    <property type="evidence" value="ECO:0007669"/>
    <property type="project" value="TreeGrafter"/>
</dbReference>
<feature type="non-terminal residue" evidence="5">
    <location>
        <position position="388"/>
    </location>
</feature>
<evidence type="ECO:0000313" key="5">
    <source>
        <dbReference type="EMBL" id="ODV79655.1"/>
    </source>
</evidence>
<evidence type="ECO:0000256" key="3">
    <source>
        <dbReference type="PIRSR" id="PIRSR601461-1"/>
    </source>
</evidence>
<proteinExistence type="inferred from homology"/>
<dbReference type="PANTHER" id="PTHR47966:SF51">
    <property type="entry name" value="BETA-SITE APP-CLEAVING ENZYME, ISOFORM A-RELATED"/>
    <property type="match status" value="1"/>
</dbReference>
<dbReference type="PRINTS" id="PR00792">
    <property type="entry name" value="PEPSIN"/>
</dbReference>